<comment type="caution">
    <text evidence="1">Lacks conserved residue(s) required for the propagation of feature annotation.</text>
</comment>
<dbReference type="GO" id="GO:0003723">
    <property type="term" value="F:RNA binding"/>
    <property type="evidence" value="ECO:0007669"/>
    <property type="project" value="UniProtKB-UniRule"/>
</dbReference>
<reference evidence="4 5" key="1">
    <citation type="submission" date="2011-02" db="EMBL/GenBank/DDBJ databases">
        <title>The Genome Sequence of Sphaeroforma arctica JP610.</title>
        <authorList>
            <consortium name="The Broad Institute Genome Sequencing Platform"/>
            <person name="Russ C."/>
            <person name="Cuomo C."/>
            <person name="Young S.K."/>
            <person name="Zeng Q."/>
            <person name="Gargeya S."/>
            <person name="Alvarado L."/>
            <person name="Berlin A."/>
            <person name="Chapman S.B."/>
            <person name="Chen Z."/>
            <person name="Freedman E."/>
            <person name="Gellesch M."/>
            <person name="Goldberg J."/>
            <person name="Griggs A."/>
            <person name="Gujja S."/>
            <person name="Heilman E."/>
            <person name="Heiman D."/>
            <person name="Howarth C."/>
            <person name="Mehta T."/>
            <person name="Neiman D."/>
            <person name="Pearson M."/>
            <person name="Roberts A."/>
            <person name="Saif S."/>
            <person name="Shea T."/>
            <person name="Shenoy N."/>
            <person name="Sisk P."/>
            <person name="Stolte C."/>
            <person name="Sykes S."/>
            <person name="White J."/>
            <person name="Yandava C."/>
            <person name="Burger G."/>
            <person name="Gray M.W."/>
            <person name="Holland P.W.H."/>
            <person name="King N."/>
            <person name="Lang F.B.F."/>
            <person name="Roger A.J."/>
            <person name="Ruiz-Trillo I."/>
            <person name="Haas B."/>
            <person name="Nusbaum C."/>
            <person name="Birren B."/>
        </authorList>
    </citation>
    <scope>NUCLEOTIDE SEQUENCE [LARGE SCALE GENOMIC DNA]</scope>
    <source>
        <strain evidence="4 5">JP610</strain>
    </source>
</reference>
<dbReference type="RefSeq" id="XP_014148981.1">
    <property type="nucleotide sequence ID" value="XM_014293506.1"/>
</dbReference>
<evidence type="ECO:0000256" key="2">
    <source>
        <dbReference type="SAM" id="MobiDB-lite"/>
    </source>
</evidence>
<dbReference type="GO" id="GO:0008173">
    <property type="term" value="F:RNA methyltransferase activity"/>
    <property type="evidence" value="ECO:0007669"/>
    <property type="project" value="InterPro"/>
</dbReference>
<dbReference type="Pfam" id="PF25376">
    <property type="entry name" value="Pre-PUA_NSUN2"/>
    <property type="match status" value="1"/>
</dbReference>
<dbReference type="EMBL" id="KQ243863">
    <property type="protein sequence ID" value="KNC75079.1"/>
    <property type="molecule type" value="Genomic_DNA"/>
</dbReference>
<proteinExistence type="inferred from homology"/>
<name>A0A0L0FE96_9EUKA</name>
<dbReference type="InterPro" id="IPR001678">
    <property type="entry name" value="MeTrfase_RsmB-F_NOP2_dom"/>
</dbReference>
<dbReference type="eggNOG" id="KOG2198">
    <property type="taxonomic scope" value="Eukaryota"/>
</dbReference>
<dbReference type="InterPro" id="IPR057286">
    <property type="entry name" value="PUA_NSUN2"/>
</dbReference>
<evidence type="ECO:0000313" key="5">
    <source>
        <dbReference type="Proteomes" id="UP000054560"/>
    </source>
</evidence>
<dbReference type="InterPro" id="IPR029063">
    <property type="entry name" value="SAM-dependent_MTases_sf"/>
</dbReference>
<accession>A0A0L0FE96</accession>
<dbReference type="Proteomes" id="UP000054560">
    <property type="component" value="Unassembled WGS sequence"/>
</dbReference>
<dbReference type="PANTHER" id="PTHR22808">
    <property type="entry name" value="NCL1 YEAST -RELATED NOL1/NOP2/FMU SUN DOMAIN-CONTAINING"/>
    <property type="match status" value="1"/>
</dbReference>
<dbReference type="Gene3D" id="3.40.50.150">
    <property type="entry name" value="Vaccinia Virus protein VP39"/>
    <property type="match status" value="1"/>
</dbReference>
<keyword evidence="1" id="KW-0949">S-adenosyl-L-methionine</keyword>
<gene>
    <name evidence="4" type="ORF">SARC_12390</name>
</gene>
<comment type="similarity">
    <text evidence="1">Belongs to the class I-like SAM-binding methyltransferase superfamily. RsmB/NOP family.</text>
</comment>
<sequence length="285" mass="32578">NIKELNMDRCIRIFPHLQNTGGFFVACLRKVKPLSKTDAPQTEAEEKALQRNAEESSVEKPSHDKLSKFQKDAYPNDPYYQIAEDSPALKSIRTFYALDESFPQENLFYRKNDFDSANTTNARYYHLATNKLRETLVANPNLRIVSAGLKMLERSRHNKSLATNDIHGYRVVQCGTDIFAPFVNKRLLHFGFENTKRLLSRRVTMVHEFTEDVKRQHKENGEVGPCMVVFNPKANEENAANSKTSSVLLMSCFLSPTNCTIMVNKYDAHQMLLLLVGPDEANKLE</sequence>
<keyword evidence="1" id="KW-0694">RNA-binding</keyword>
<dbReference type="InterPro" id="IPR023267">
    <property type="entry name" value="RCMT"/>
</dbReference>
<evidence type="ECO:0000259" key="3">
    <source>
        <dbReference type="PROSITE" id="PS51686"/>
    </source>
</evidence>
<evidence type="ECO:0000256" key="1">
    <source>
        <dbReference type="PROSITE-ProRule" id="PRU01023"/>
    </source>
</evidence>
<keyword evidence="1" id="KW-0489">Methyltransferase</keyword>
<feature type="non-terminal residue" evidence="4">
    <location>
        <position position="285"/>
    </location>
</feature>
<keyword evidence="1" id="KW-0808">Transferase</keyword>
<dbReference type="GeneID" id="25912894"/>
<protein>
    <recommendedName>
        <fullName evidence="3">SAM-dependent MTase RsmB/NOP-type domain-containing protein</fullName>
    </recommendedName>
</protein>
<feature type="region of interest" description="Disordered" evidence="2">
    <location>
        <begin position="36"/>
        <end position="72"/>
    </location>
</feature>
<feature type="non-terminal residue" evidence="4">
    <location>
        <position position="1"/>
    </location>
</feature>
<organism evidence="4 5">
    <name type="scientific">Sphaeroforma arctica JP610</name>
    <dbReference type="NCBI Taxonomy" id="667725"/>
    <lineage>
        <taxon>Eukaryota</taxon>
        <taxon>Ichthyosporea</taxon>
        <taxon>Ichthyophonida</taxon>
        <taxon>Sphaeroforma</taxon>
    </lineage>
</organism>
<dbReference type="Pfam" id="PF25378">
    <property type="entry name" value="PUA_NSUN2"/>
    <property type="match status" value="1"/>
</dbReference>
<dbReference type="AlphaFoldDB" id="A0A0L0FE96"/>
<feature type="domain" description="SAM-dependent MTase RsmB/NOP-type" evidence="3">
    <location>
        <begin position="1"/>
        <end position="31"/>
    </location>
</feature>
<feature type="compositionally biased region" description="Basic and acidic residues" evidence="2">
    <location>
        <begin position="44"/>
        <end position="71"/>
    </location>
</feature>
<dbReference type="OrthoDB" id="6093671at2759"/>
<dbReference type="GO" id="GO:0001510">
    <property type="term" value="P:RNA methylation"/>
    <property type="evidence" value="ECO:0007669"/>
    <property type="project" value="InterPro"/>
</dbReference>
<dbReference type="STRING" id="667725.A0A0L0FE96"/>
<dbReference type="PROSITE" id="PS51686">
    <property type="entry name" value="SAM_MT_RSMB_NOP"/>
    <property type="match status" value="1"/>
</dbReference>
<evidence type="ECO:0000313" key="4">
    <source>
        <dbReference type="EMBL" id="KNC75079.1"/>
    </source>
</evidence>
<dbReference type="InterPro" id="IPR057285">
    <property type="entry name" value="Pre-PUA_NSUN2"/>
</dbReference>
<keyword evidence="5" id="KW-1185">Reference proteome</keyword>